<dbReference type="EMBL" id="CP001129">
    <property type="protein sequence ID" value="ACG63057.1"/>
    <property type="molecule type" value="Genomic_DNA"/>
</dbReference>
<organism evidence="1 2">
    <name type="scientific">Streptococcus equi subsp. zooepidemicus (strain MGCS10565)</name>
    <dbReference type="NCBI Taxonomy" id="552526"/>
    <lineage>
        <taxon>Bacteria</taxon>
        <taxon>Bacillati</taxon>
        <taxon>Bacillota</taxon>
        <taxon>Bacilli</taxon>
        <taxon>Lactobacillales</taxon>
        <taxon>Streptococcaceae</taxon>
        <taxon>Streptococcus</taxon>
    </lineage>
</organism>
<dbReference type="Proteomes" id="UP000001873">
    <property type="component" value="Chromosome"/>
</dbReference>
<name>B4U546_STREM</name>
<dbReference type="HOGENOM" id="CLU_3012210_0_0_9"/>
<dbReference type="KEGG" id="sez:Sez_1730"/>
<reference evidence="1 2" key="1">
    <citation type="journal article" date="2008" name="PLoS ONE">
        <title>Genome sequence of a lancefield group C Streptococcus zooepidemicus strain causing epidemic nephritis: new information about an old disease.</title>
        <authorList>
            <person name="Beres S.B."/>
            <person name="Sesso R."/>
            <person name="Pinto S.W.L."/>
            <person name="Hoe N.P."/>
            <person name="Porcella S.F."/>
            <person name="Deleo F.R."/>
            <person name="Musser J.M."/>
        </authorList>
    </citation>
    <scope>NUCLEOTIDE SEQUENCE [LARGE SCALE GENOMIC DNA]</scope>
    <source>
        <strain evidence="1 2">MGCS10565</strain>
    </source>
</reference>
<evidence type="ECO:0000313" key="2">
    <source>
        <dbReference type="Proteomes" id="UP000001873"/>
    </source>
</evidence>
<accession>B4U546</accession>
<gene>
    <name evidence="1" type="ordered locus">Sez_1730</name>
</gene>
<evidence type="ECO:0000313" key="1">
    <source>
        <dbReference type="EMBL" id="ACG63057.1"/>
    </source>
</evidence>
<proteinExistence type="predicted"/>
<sequence>MNIREIIAEKLVLVSSLFLPVGVKSSLVIKANRKLYGDKSRKCSFLMAGRNGRIIA</sequence>
<dbReference type="AlphaFoldDB" id="B4U546"/>
<protein>
    <submittedName>
        <fullName evidence="1">Uncharacterized protein</fullName>
    </submittedName>
</protein>